<dbReference type="PANTHER" id="PTHR47766">
    <property type="entry name" value="PROTEIN EFR3"/>
    <property type="match status" value="1"/>
</dbReference>
<keyword evidence="1" id="KW-0732">Signal</keyword>
<evidence type="ECO:0000313" key="3">
    <source>
        <dbReference type="Proteomes" id="UP000654370"/>
    </source>
</evidence>
<dbReference type="InterPro" id="IPR049152">
    <property type="entry name" value="EFR3-like_ARM"/>
</dbReference>
<keyword evidence="3" id="KW-1185">Reference proteome</keyword>
<feature type="non-terminal residue" evidence="2">
    <location>
        <position position="1"/>
    </location>
</feature>
<dbReference type="EMBL" id="JAEPQZ010000006">
    <property type="protein sequence ID" value="KAG2180264.1"/>
    <property type="molecule type" value="Genomic_DNA"/>
</dbReference>
<comment type="caution">
    <text evidence="2">The sequence shown here is derived from an EMBL/GenBank/DDBJ whole genome shotgun (WGS) entry which is preliminary data.</text>
</comment>
<evidence type="ECO:0000313" key="2">
    <source>
        <dbReference type="EMBL" id="KAG2180264.1"/>
    </source>
</evidence>
<accession>A0A8H7UIG0</accession>
<dbReference type="OrthoDB" id="2372984at2759"/>
<reference evidence="2" key="1">
    <citation type="submission" date="2020-12" db="EMBL/GenBank/DDBJ databases">
        <title>Metabolic potential, ecology and presence of endohyphal bacteria is reflected in genomic diversity of Mucoromycotina.</title>
        <authorList>
            <person name="Muszewska A."/>
            <person name="Okrasinska A."/>
            <person name="Steczkiewicz K."/>
            <person name="Drgas O."/>
            <person name="Orlowska M."/>
            <person name="Perlinska-Lenart U."/>
            <person name="Aleksandrzak-Piekarczyk T."/>
            <person name="Szatraj K."/>
            <person name="Zielenkiewicz U."/>
            <person name="Pilsyk S."/>
            <person name="Malc E."/>
            <person name="Mieczkowski P."/>
            <person name="Kruszewska J.S."/>
            <person name="Biernat P."/>
            <person name="Pawlowska J."/>
        </authorList>
    </citation>
    <scope>NUCLEOTIDE SEQUENCE</scope>
    <source>
        <strain evidence="2">WA0000067209</strain>
    </source>
</reference>
<proteinExistence type="predicted"/>
<organism evidence="2 3">
    <name type="scientific">Mortierella isabellina</name>
    <name type="common">Filamentous fungus</name>
    <name type="synonym">Umbelopsis isabellina</name>
    <dbReference type="NCBI Taxonomy" id="91625"/>
    <lineage>
        <taxon>Eukaryota</taxon>
        <taxon>Fungi</taxon>
        <taxon>Fungi incertae sedis</taxon>
        <taxon>Mucoromycota</taxon>
        <taxon>Mucoromycotina</taxon>
        <taxon>Umbelopsidomycetes</taxon>
        <taxon>Umbelopsidales</taxon>
        <taxon>Umbelopsidaceae</taxon>
        <taxon>Umbelopsis</taxon>
    </lineage>
</organism>
<protein>
    <submittedName>
        <fullName evidence="2">Uncharacterized protein</fullName>
    </submittedName>
</protein>
<dbReference type="Pfam" id="PF21052">
    <property type="entry name" value="EFR3_ARM"/>
    <property type="match status" value="1"/>
</dbReference>
<dbReference type="InterPro" id="IPR039786">
    <property type="entry name" value="EFR3"/>
</dbReference>
<feature type="signal peptide" evidence="1">
    <location>
        <begin position="1"/>
        <end position="16"/>
    </location>
</feature>
<sequence length="416" mass="45271">YLITVVGLLHIHFTQAVTNHLSIPHREYVQYHHSMKRDGLIPSQLPEALATVPLPNNMEASVLFTQYPGYVSYTITLDPNGIPLPAAGAVCISWAIGLPGIYIDSTHQCNFPGSPSCLSGVPTNPCANRGSLNLTSTCNPIEYLSGSMSLQGANYSVATPIVSINSTNLQISSGSSNSISGHSVLIAFSYNSNGTGSAVEQALRCSNVYMGNGTLNNFTYSGGNGQQTSGSNNGTITITTNGAAKLLSNVLCPFAAFLIYQARRSNQQLLSGERSSRPAKLTKVGTFLEKKVERDIAKGRKQNNQVSLDIIKALIQSCHRDLNLFSKYVIDILDMIMETRDLDLIDIACGTVIAILYLVNWNVRTNFGYAQFVTFCTYHDGSTLSVDQEFTAKYTKLLRKFANFCQYENGDEALKL</sequence>
<gene>
    <name evidence="2" type="ORF">INT43_004053</name>
</gene>
<name>A0A8H7UIG0_MORIS</name>
<evidence type="ECO:0000256" key="1">
    <source>
        <dbReference type="SAM" id="SignalP"/>
    </source>
</evidence>
<feature type="non-terminal residue" evidence="2">
    <location>
        <position position="416"/>
    </location>
</feature>
<dbReference type="Proteomes" id="UP000654370">
    <property type="component" value="Unassembled WGS sequence"/>
</dbReference>
<dbReference type="GO" id="GO:0072659">
    <property type="term" value="P:protein localization to plasma membrane"/>
    <property type="evidence" value="ECO:0007669"/>
    <property type="project" value="InterPro"/>
</dbReference>
<dbReference type="AlphaFoldDB" id="A0A8H7UIG0"/>
<feature type="chain" id="PRO_5034568369" evidence="1">
    <location>
        <begin position="17"/>
        <end position="416"/>
    </location>
</feature>
<dbReference type="PANTHER" id="PTHR47766:SF1">
    <property type="entry name" value="PROTEIN EFR3"/>
    <property type="match status" value="1"/>
</dbReference>